<feature type="transmembrane region" description="Helical" evidence="6">
    <location>
        <begin position="104"/>
        <end position="126"/>
    </location>
</feature>
<keyword evidence="4 6" id="KW-1133">Transmembrane helix</keyword>
<proteinExistence type="inferred from homology"/>
<keyword evidence="6" id="KW-0813">Transport</keyword>
<feature type="transmembrane region" description="Helical" evidence="6">
    <location>
        <begin position="51"/>
        <end position="83"/>
    </location>
</feature>
<evidence type="ECO:0000256" key="5">
    <source>
        <dbReference type="ARBA" id="ARBA00023136"/>
    </source>
</evidence>
<feature type="transmembrane region" description="Helical" evidence="6">
    <location>
        <begin position="154"/>
        <end position="173"/>
    </location>
</feature>
<dbReference type="GO" id="GO:0055085">
    <property type="term" value="P:transmembrane transport"/>
    <property type="evidence" value="ECO:0007669"/>
    <property type="project" value="UniProtKB-UniRule"/>
</dbReference>
<dbReference type="Proteomes" id="UP001179600">
    <property type="component" value="Chromosome"/>
</dbReference>
<dbReference type="GO" id="GO:0005886">
    <property type="term" value="C:plasma membrane"/>
    <property type="evidence" value="ECO:0007669"/>
    <property type="project" value="UniProtKB-SubCell"/>
</dbReference>
<dbReference type="InterPro" id="IPR003838">
    <property type="entry name" value="ABC3_permease_C"/>
</dbReference>
<dbReference type="PANTHER" id="PTHR46795">
    <property type="entry name" value="ABC TRANSPORTER PERMEASE-RELATED-RELATED"/>
    <property type="match status" value="1"/>
</dbReference>
<feature type="transmembrane region" description="Helical" evidence="6">
    <location>
        <begin position="570"/>
        <end position="591"/>
    </location>
</feature>
<feature type="transmembrane region" description="Helical" evidence="6">
    <location>
        <begin position="17"/>
        <end position="39"/>
    </location>
</feature>
<feature type="transmembrane region" description="Helical" evidence="6">
    <location>
        <begin position="481"/>
        <end position="502"/>
    </location>
</feature>
<keyword evidence="2 6" id="KW-1003">Cell membrane</keyword>
<evidence type="ECO:0000256" key="3">
    <source>
        <dbReference type="ARBA" id="ARBA00022692"/>
    </source>
</evidence>
<evidence type="ECO:0000313" key="9">
    <source>
        <dbReference type="Proteomes" id="UP001179600"/>
    </source>
</evidence>
<evidence type="ECO:0000256" key="1">
    <source>
        <dbReference type="ARBA" id="ARBA00004651"/>
    </source>
</evidence>
<dbReference type="Pfam" id="PF02687">
    <property type="entry name" value="FtsX"/>
    <property type="match status" value="1"/>
</dbReference>
<dbReference type="InterPro" id="IPR027022">
    <property type="entry name" value="ABC_permease_BceB-typ"/>
</dbReference>
<comment type="subcellular location">
    <subcellularLocation>
        <location evidence="1 6">Cell membrane</location>
        <topology evidence="1 6">Multi-pass membrane protein</topology>
    </subcellularLocation>
</comment>
<evidence type="ECO:0000256" key="6">
    <source>
        <dbReference type="PIRNR" id="PIRNR018968"/>
    </source>
</evidence>
<evidence type="ECO:0000313" key="8">
    <source>
        <dbReference type="EMBL" id="WCG22211.1"/>
    </source>
</evidence>
<protein>
    <submittedName>
        <fullName evidence="8">ABC transporter permease</fullName>
    </submittedName>
</protein>
<feature type="transmembrane region" description="Helical" evidence="6">
    <location>
        <begin position="284"/>
        <end position="306"/>
    </location>
</feature>
<reference evidence="8" key="1">
    <citation type="submission" date="2023-01" db="EMBL/GenBank/DDBJ databases">
        <title>Oxazolidinone resistance genes in florfenicol resistant enterococci from beef cattle and veal calves at slaughter.</title>
        <authorList>
            <person name="Biggel M."/>
        </authorList>
    </citation>
    <scope>NUCLEOTIDE SEQUENCE</scope>
    <source>
        <strain evidence="8">K204-1</strain>
    </source>
</reference>
<comment type="similarity">
    <text evidence="6">Belongs to the ABC-4 integral membrane protein family.</text>
</comment>
<feature type="transmembrane region" description="Helical" evidence="6">
    <location>
        <begin position="202"/>
        <end position="222"/>
    </location>
</feature>
<evidence type="ECO:0000259" key="7">
    <source>
        <dbReference type="Pfam" id="PF02687"/>
    </source>
</evidence>
<dbReference type="EMBL" id="CP116507">
    <property type="protein sequence ID" value="WCG22211.1"/>
    <property type="molecule type" value="Genomic_DNA"/>
</dbReference>
<gene>
    <name evidence="8" type="ORF">PML95_07355</name>
</gene>
<dbReference type="AlphaFoldDB" id="A0AAE9XH35"/>
<sequence>MLVKLALTNVKKRWSDYLVLMMGLIIASGVFYTFQSLAFNSQFLQESFPTLAMITVIFQLGSFLLSLITIVYILYANSFLLAMRQKEYGMYLTLGAKKSKIGQMMFIETMVIGFLSVVAGILLGILSSSALSRLLMTQMGMGETSYQAVSSKGMISTLVFFLVMFMITGFLNISRFYKAKTLDLLYQAESVENINTKRFRRVVKTILSIILLAIGYMSLWNLKQLQLIGIFIAIITITFGTFLFFSALFPWAITKLKDSPFAMKNLRVFTLSQLSFKANSLTRVLGMVAMLLALSLGAVTTANAFYHFNDDIMAENQYDIVTQDPTPEIVDEINNLPVTRQAVYHIKQDQSFYYLLADDLKKEPVTYQAGFDMTIKPKRWTDWQVGDTISFDENQQFIYRGLKELLDPYETEETTTKIFKIVSREEFENLPLSEQKHVAVKIENFRENETTLAKIDNLEKERHEKVIFNGSQYEMYQQIKVFTGGFMFMGVFLGIAFLAMLASSLMFKILSGAYADEKRYVMLHKIGVTQAALKRSIRQEIAALFAVPSILGIVHVLFGLKMFELFLPNAYSQILMPFAMFFIVYIVYYLITVKMYERIVLPTTKS</sequence>
<evidence type="ECO:0000256" key="2">
    <source>
        <dbReference type="ARBA" id="ARBA00022475"/>
    </source>
</evidence>
<accession>A0AAE9XH35</accession>
<feature type="domain" description="ABC3 transporter permease C-terminal" evidence="7">
    <location>
        <begin position="62"/>
        <end position="179"/>
    </location>
</feature>
<feature type="transmembrane region" description="Helical" evidence="6">
    <location>
        <begin position="541"/>
        <end position="558"/>
    </location>
</feature>
<dbReference type="InterPro" id="IPR052536">
    <property type="entry name" value="ABC-4_Integral_Memb_Prot"/>
</dbReference>
<organism evidence="8 9">
    <name type="scientific">Vagococcus lutrae</name>
    <dbReference type="NCBI Taxonomy" id="81947"/>
    <lineage>
        <taxon>Bacteria</taxon>
        <taxon>Bacillati</taxon>
        <taxon>Bacillota</taxon>
        <taxon>Bacilli</taxon>
        <taxon>Lactobacillales</taxon>
        <taxon>Enterococcaceae</taxon>
        <taxon>Vagococcus</taxon>
    </lineage>
</organism>
<dbReference type="RefSeq" id="WP_126761074.1">
    <property type="nucleotide sequence ID" value="NZ_CP116507.1"/>
</dbReference>
<keyword evidence="5 6" id="KW-0472">Membrane</keyword>
<dbReference type="PANTHER" id="PTHR46795:SF3">
    <property type="entry name" value="ABC TRANSPORTER PERMEASE"/>
    <property type="match status" value="1"/>
</dbReference>
<dbReference type="PIRSF" id="PIRSF018968">
    <property type="entry name" value="ABC_permease_BceB"/>
    <property type="match status" value="1"/>
</dbReference>
<feature type="transmembrane region" description="Helical" evidence="6">
    <location>
        <begin position="228"/>
        <end position="253"/>
    </location>
</feature>
<name>A0AAE9XH35_9ENTE</name>
<keyword evidence="3 6" id="KW-0812">Transmembrane</keyword>
<evidence type="ECO:0000256" key="4">
    <source>
        <dbReference type="ARBA" id="ARBA00022989"/>
    </source>
</evidence>